<dbReference type="GeneID" id="36593470"/>
<proteinExistence type="predicted"/>
<gene>
    <name evidence="1" type="ORF">K444DRAFT_64786</name>
</gene>
<organism evidence="1 2">
    <name type="scientific">Hyaloscypha bicolor E</name>
    <dbReference type="NCBI Taxonomy" id="1095630"/>
    <lineage>
        <taxon>Eukaryota</taxon>
        <taxon>Fungi</taxon>
        <taxon>Dikarya</taxon>
        <taxon>Ascomycota</taxon>
        <taxon>Pezizomycotina</taxon>
        <taxon>Leotiomycetes</taxon>
        <taxon>Helotiales</taxon>
        <taxon>Hyaloscyphaceae</taxon>
        <taxon>Hyaloscypha</taxon>
        <taxon>Hyaloscypha bicolor</taxon>
    </lineage>
</organism>
<protein>
    <submittedName>
        <fullName evidence="1">Uncharacterized protein</fullName>
    </submittedName>
</protein>
<dbReference type="RefSeq" id="XP_024733361.1">
    <property type="nucleotide sequence ID" value="XM_024885393.1"/>
</dbReference>
<evidence type="ECO:0000313" key="2">
    <source>
        <dbReference type="Proteomes" id="UP000235371"/>
    </source>
</evidence>
<dbReference type="Proteomes" id="UP000235371">
    <property type="component" value="Unassembled WGS sequence"/>
</dbReference>
<dbReference type="EMBL" id="KZ613848">
    <property type="protein sequence ID" value="PMD56457.1"/>
    <property type="molecule type" value="Genomic_DNA"/>
</dbReference>
<accession>A0A2J6T0B8</accession>
<keyword evidence="2" id="KW-1185">Reference proteome</keyword>
<sequence>MNSALASPHRLFKQSKSSVLLLESICILTSPGDLTSSKTSSEFPLQGTCSSALELHNATTPNEILDPHTYSHFPLKSDFYGSRRVQKVAHIFYFFDSQPHFTLFAP</sequence>
<reference evidence="1 2" key="1">
    <citation type="submission" date="2016-04" db="EMBL/GenBank/DDBJ databases">
        <title>A degradative enzymes factory behind the ericoid mycorrhizal symbiosis.</title>
        <authorList>
            <consortium name="DOE Joint Genome Institute"/>
            <person name="Martino E."/>
            <person name="Morin E."/>
            <person name="Grelet G."/>
            <person name="Kuo A."/>
            <person name="Kohler A."/>
            <person name="Daghino S."/>
            <person name="Barry K."/>
            <person name="Choi C."/>
            <person name="Cichocki N."/>
            <person name="Clum A."/>
            <person name="Copeland A."/>
            <person name="Hainaut M."/>
            <person name="Haridas S."/>
            <person name="Labutti K."/>
            <person name="Lindquist E."/>
            <person name="Lipzen A."/>
            <person name="Khouja H.-R."/>
            <person name="Murat C."/>
            <person name="Ohm R."/>
            <person name="Olson A."/>
            <person name="Spatafora J."/>
            <person name="Veneault-Fourrey C."/>
            <person name="Henrissat B."/>
            <person name="Grigoriev I."/>
            <person name="Martin F."/>
            <person name="Perotto S."/>
        </authorList>
    </citation>
    <scope>NUCLEOTIDE SEQUENCE [LARGE SCALE GENOMIC DNA]</scope>
    <source>
        <strain evidence="1 2">E</strain>
    </source>
</reference>
<dbReference type="InParanoid" id="A0A2J6T0B8"/>
<dbReference type="AlphaFoldDB" id="A0A2J6T0B8"/>
<evidence type="ECO:0000313" key="1">
    <source>
        <dbReference type="EMBL" id="PMD56457.1"/>
    </source>
</evidence>
<name>A0A2J6T0B8_9HELO</name>